<dbReference type="EMBL" id="BAABME010031605">
    <property type="protein sequence ID" value="GAA0146391.1"/>
    <property type="molecule type" value="Genomic_DNA"/>
</dbReference>
<proteinExistence type="predicted"/>
<dbReference type="AlphaFoldDB" id="A0AAV3P6R6"/>
<gene>
    <name evidence="2" type="ORF">LIER_42905</name>
</gene>
<protein>
    <submittedName>
        <fullName evidence="2">Uncharacterized protein</fullName>
    </submittedName>
</protein>
<keyword evidence="3" id="KW-1185">Reference proteome</keyword>
<organism evidence="2 3">
    <name type="scientific">Lithospermum erythrorhizon</name>
    <name type="common">Purple gromwell</name>
    <name type="synonym">Lithospermum officinale var. erythrorhizon</name>
    <dbReference type="NCBI Taxonomy" id="34254"/>
    <lineage>
        <taxon>Eukaryota</taxon>
        <taxon>Viridiplantae</taxon>
        <taxon>Streptophyta</taxon>
        <taxon>Embryophyta</taxon>
        <taxon>Tracheophyta</taxon>
        <taxon>Spermatophyta</taxon>
        <taxon>Magnoliopsida</taxon>
        <taxon>eudicotyledons</taxon>
        <taxon>Gunneridae</taxon>
        <taxon>Pentapetalae</taxon>
        <taxon>asterids</taxon>
        <taxon>lamiids</taxon>
        <taxon>Boraginales</taxon>
        <taxon>Boraginaceae</taxon>
        <taxon>Boraginoideae</taxon>
        <taxon>Lithospermeae</taxon>
        <taxon>Lithospermum</taxon>
    </lineage>
</organism>
<reference evidence="2 3" key="1">
    <citation type="submission" date="2024-01" db="EMBL/GenBank/DDBJ databases">
        <title>The complete chloroplast genome sequence of Lithospermum erythrorhizon: insights into the phylogenetic relationship among Boraginaceae species and the maternal lineages of purple gromwells.</title>
        <authorList>
            <person name="Okada T."/>
            <person name="Watanabe K."/>
        </authorList>
    </citation>
    <scope>NUCLEOTIDE SEQUENCE [LARGE SCALE GENOMIC DNA]</scope>
</reference>
<evidence type="ECO:0000256" key="1">
    <source>
        <dbReference type="SAM" id="MobiDB-lite"/>
    </source>
</evidence>
<accession>A0AAV3P6R6</accession>
<name>A0AAV3P6R6_LITER</name>
<evidence type="ECO:0000313" key="3">
    <source>
        <dbReference type="Proteomes" id="UP001454036"/>
    </source>
</evidence>
<feature type="compositionally biased region" description="Basic and acidic residues" evidence="1">
    <location>
        <begin position="74"/>
        <end position="84"/>
    </location>
</feature>
<comment type="caution">
    <text evidence="2">The sequence shown here is derived from an EMBL/GenBank/DDBJ whole genome shotgun (WGS) entry which is preliminary data.</text>
</comment>
<feature type="region of interest" description="Disordered" evidence="1">
    <location>
        <begin position="1"/>
        <end position="184"/>
    </location>
</feature>
<dbReference type="Proteomes" id="UP001454036">
    <property type="component" value="Unassembled WGS sequence"/>
</dbReference>
<feature type="compositionally biased region" description="Basic and acidic residues" evidence="1">
    <location>
        <begin position="91"/>
        <end position="106"/>
    </location>
</feature>
<evidence type="ECO:0000313" key="2">
    <source>
        <dbReference type="EMBL" id="GAA0146391.1"/>
    </source>
</evidence>
<sequence length="184" mass="20868">MGPSKGARATYKPLANLRDEGDPVQSRDSPCQIHHISWRRLWASDTGKAKVPDNESINNNDAPQKQGEYSLKAEGTKAKGEVRRKSPKRARVWDRLQKPKDKEPLKRQRASSPRREDGRQRRPQEQTFYTPLRHRGGTLPRQNLDSDKDNDVAPRITGRFDTISGGIAGGGDTSNARRRCARRY</sequence>
<feature type="compositionally biased region" description="Basic and acidic residues" evidence="1">
    <location>
        <begin position="113"/>
        <end position="124"/>
    </location>
</feature>